<dbReference type="PANTHER" id="PTHR42834:SF1">
    <property type="entry name" value="ENDONUCLEASE_EXONUCLEASE_PHOSPHATASE FAMILY PROTEIN (AFU_ORTHOLOGUE AFUA_3G09210)"/>
    <property type="match status" value="1"/>
</dbReference>
<dbReference type="EMBL" id="LT608328">
    <property type="protein sequence ID" value="SCM59506.1"/>
    <property type="molecule type" value="Genomic_DNA"/>
</dbReference>
<dbReference type="KEGG" id="pmuc:ING2E5A_2710"/>
<dbReference type="PANTHER" id="PTHR42834">
    <property type="entry name" value="ENDONUCLEASE/EXONUCLEASE/PHOSPHATASE FAMILY PROTEIN (AFU_ORTHOLOGUE AFUA_3G09210)"/>
    <property type="match status" value="1"/>
</dbReference>
<dbReference type="Pfam" id="PF19580">
    <property type="entry name" value="Exo_endo_phos_3"/>
    <property type="match status" value="1"/>
</dbReference>
<keyword evidence="3" id="KW-0255">Endonuclease</keyword>
<feature type="signal peptide" evidence="1">
    <location>
        <begin position="1"/>
        <end position="20"/>
    </location>
</feature>
<keyword evidence="3" id="KW-0269">Exonuclease</keyword>
<evidence type="ECO:0000313" key="3">
    <source>
        <dbReference type="EMBL" id="SCM59506.1"/>
    </source>
</evidence>
<dbReference type="AlphaFoldDB" id="A0A1G4GAD1"/>
<dbReference type="RefSeq" id="WP_071137786.1">
    <property type="nucleotide sequence ID" value="NZ_DUQN01000052.1"/>
</dbReference>
<dbReference type="GO" id="GO:0004527">
    <property type="term" value="F:exonuclease activity"/>
    <property type="evidence" value="ECO:0007669"/>
    <property type="project" value="UniProtKB-KW"/>
</dbReference>
<dbReference type="InterPro" id="IPR005135">
    <property type="entry name" value="Endo/exonuclease/phosphatase"/>
</dbReference>
<dbReference type="Proteomes" id="UP000178485">
    <property type="component" value="Chromosome i"/>
</dbReference>
<accession>A0A1G4GAD1</accession>
<keyword evidence="3" id="KW-0378">Hydrolase</keyword>
<evidence type="ECO:0000256" key="1">
    <source>
        <dbReference type="SAM" id="SignalP"/>
    </source>
</evidence>
<keyword evidence="4" id="KW-1185">Reference proteome</keyword>
<keyword evidence="1" id="KW-0732">Signal</keyword>
<dbReference type="STRING" id="1642646.ING2E5A_2710"/>
<reference evidence="3 4" key="1">
    <citation type="submission" date="2016-08" db="EMBL/GenBank/DDBJ databases">
        <authorList>
            <person name="Seilhamer J.J."/>
        </authorList>
    </citation>
    <scope>NUCLEOTIDE SEQUENCE [LARGE SCALE GENOMIC DNA]</scope>
    <source>
        <strain evidence="3">ING2-E5A</strain>
    </source>
</reference>
<name>A0A1G4GAD1_9BACT</name>
<dbReference type="InterPro" id="IPR036691">
    <property type="entry name" value="Endo/exonu/phosph_ase_sf"/>
</dbReference>
<protein>
    <submittedName>
        <fullName evidence="3">Endonuclease/Exonuclease/phosphatase family protein</fullName>
    </submittedName>
</protein>
<gene>
    <name evidence="3" type="ORF">ING2E5A_2710</name>
</gene>
<evidence type="ECO:0000259" key="2">
    <source>
        <dbReference type="Pfam" id="PF19580"/>
    </source>
</evidence>
<proteinExistence type="predicted"/>
<dbReference type="GO" id="GO:0004519">
    <property type="term" value="F:endonuclease activity"/>
    <property type="evidence" value="ECO:0007669"/>
    <property type="project" value="UniProtKB-KW"/>
</dbReference>
<dbReference type="Gene3D" id="3.60.10.10">
    <property type="entry name" value="Endonuclease/exonuclease/phosphatase"/>
    <property type="match status" value="1"/>
</dbReference>
<dbReference type="SUPFAM" id="SSF56219">
    <property type="entry name" value="DNase I-like"/>
    <property type="match status" value="1"/>
</dbReference>
<keyword evidence="3" id="KW-0540">Nuclease</keyword>
<feature type="domain" description="Endonuclease/exonuclease/phosphatase" evidence="2">
    <location>
        <begin position="26"/>
        <end position="337"/>
    </location>
</feature>
<feature type="chain" id="PRO_5009604037" evidence="1">
    <location>
        <begin position="21"/>
        <end position="344"/>
    </location>
</feature>
<sequence>MKKFLLTCSLLLVAISFSIADTGFRILFYNVENLFDTVDDPLKDDDEFLPEGTMKWKPWRYWEKLRNITRVITAVGGMYSPALVGLCEVENDSVLFDLTRRSPLRAQGYEYVITSSPDERGVDVALLYQRHQFRLLEKNEHEVLFSDKRLRPTRNILHVAGKTVTGDTLDLFVCHWPSRRGGQRESEPARIDAASLLRRKVDSLFSIRGDANIVIMGDFNDNPDNRSISLTLGAGAPDQDCSEKRLYNLFSSHLKELRRGTYFFQGNWELPDQIIVSGNLLRQENPLYIREGRGYIFSPDFLLREEKSSGVKRPYRTYYGPRYIGGFSDHLPVYADLEFNSSGI</sequence>
<organism evidence="3 4">
    <name type="scientific">Petrimonas mucosa</name>
    <dbReference type="NCBI Taxonomy" id="1642646"/>
    <lineage>
        <taxon>Bacteria</taxon>
        <taxon>Pseudomonadati</taxon>
        <taxon>Bacteroidota</taxon>
        <taxon>Bacteroidia</taxon>
        <taxon>Bacteroidales</taxon>
        <taxon>Dysgonomonadaceae</taxon>
        <taxon>Petrimonas</taxon>
    </lineage>
</organism>
<evidence type="ECO:0000313" key="4">
    <source>
        <dbReference type="Proteomes" id="UP000178485"/>
    </source>
</evidence>